<sequence>MTIDIAKNILIALCATLIVGCSTNSRVLTVADVERESHIKDQLFETGKEAKEERLNVDIYQAYTSYVEQSEKGDHFRSIAISRLADLELEAEFNDAEVAAAEPLSEALMTVKKEQQNQIKLERTMDLLEMSLRDYPDLGSNDEVLYRLAMISSQLDKHIRSMDALEQLVARHKRSRFYPEAQFRLAEDAFVIGDYEGAAQRYSKVIEAPANLVFFEKAYFKRGWSRFKMQEYKLAVDDLMKAAEYRDASGKGKGRGAIEKDEHFDAYFYAIALNFSYMEEHNALADYFRNVRSSKFTYHIYSELSDIYLAQKRYSDVVAVLTQFSEEYPGSRYLPQMEFRIVATWERSGFFESFYEAAERFYARYNPSASYWTPEEKTKKIKAVMLAEITPLLRDNIFSIASYYHNQYQSTSTDKSFELASKWYERYLAHFSGTALEDNVNYAYADLLSEKEHYEKAIGHYEIVAYKNNAIVDQRAAYATVVLAERLYSQSVGGQKEVWQLRYIKHALLFKRTYPADMRSERIVLRAVEIAFAGEKYQQAVNIAGLLEGVDSKSVRFEVGLIKAESLFNLAKFDKAEVTFLYLIRSLTAGDARKKKMEDRLALTIYKQAEIERAAGNDVAAREKFERIAELAGDSEIAPKGLYDAAVLAMGSESWLELIDYAGRFRSQYPDHERHDDMTKLLSLAYINAGQHANAAQILEEVYEIEQDSEIKRASLWQSAELYEALNDMPASIRTYQRYVGAYQQPFPQYMEALNKLTMMNDTMGDVRRGDLWAGKIRKADHQIDAAMKTDRTNHIVGVATLRLAREKKEAFDKLVIRQPLKVHLKRKKDAMDWARGLYTTAYESHSPEIMTESLFSIAEMYYGFSLAVMDSARPEGLNEDEMEQYEIGIEDLAFPVEEKAIEIYESTLSHMNQGIFNIWTQKSHHQLAAIFPVRYAREVKVDLYAN</sequence>
<accession>A0A3B0Z3A8</accession>
<dbReference type="Gene3D" id="1.25.40.10">
    <property type="entry name" value="Tetratricopeptide repeat domain"/>
    <property type="match status" value="3"/>
</dbReference>
<organism evidence="1">
    <name type="scientific">hydrothermal vent metagenome</name>
    <dbReference type="NCBI Taxonomy" id="652676"/>
    <lineage>
        <taxon>unclassified sequences</taxon>
        <taxon>metagenomes</taxon>
        <taxon>ecological metagenomes</taxon>
    </lineage>
</organism>
<gene>
    <name evidence="1" type="ORF">MNBD_GAMMA17-847</name>
</gene>
<name>A0A3B0Z3A8_9ZZZZ</name>
<evidence type="ECO:0000313" key="1">
    <source>
        <dbReference type="EMBL" id="VAW87785.1"/>
    </source>
</evidence>
<proteinExistence type="predicted"/>
<protein>
    <submittedName>
        <fullName evidence="1">Uncharacterized protein</fullName>
    </submittedName>
</protein>
<dbReference type="PROSITE" id="PS51257">
    <property type="entry name" value="PROKAR_LIPOPROTEIN"/>
    <property type="match status" value="1"/>
</dbReference>
<dbReference type="InterPro" id="IPR011990">
    <property type="entry name" value="TPR-like_helical_dom_sf"/>
</dbReference>
<dbReference type="EMBL" id="UOFQ01000076">
    <property type="protein sequence ID" value="VAW87785.1"/>
    <property type="molecule type" value="Genomic_DNA"/>
</dbReference>
<dbReference type="AlphaFoldDB" id="A0A3B0Z3A8"/>
<dbReference type="SUPFAM" id="SSF48452">
    <property type="entry name" value="TPR-like"/>
    <property type="match status" value="2"/>
</dbReference>
<dbReference type="SMART" id="SM00028">
    <property type="entry name" value="TPR"/>
    <property type="match status" value="4"/>
</dbReference>
<reference evidence="1" key="1">
    <citation type="submission" date="2018-06" db="EMBL/GenBank/DDBJ databases">
        <authorList>
            <person name="Zhirakovskaya E."/>
        </authorList>
    </citation>
    <scope>NUCLEOTIDE SEQUENCE</scope>
</reference>
<dbReference type="InterPro" id="IPR019734">
    <property type="entry name" value="TPR_rpt"/>
</dbReference>